<evidence type="ECO:0000313" key="2">
    <source>
        <dbReference type="Proteomes" id="UP000297225"/>
    </source>
</evidence>
<gene>
    <name evidence="1" type="ORF">E4P47_02755</name>
</gene>
<sequence>MEEQKRKGREWGGFFPQVIRLWKEGLKSMTWGKPLWILNIIKLLILFGVLKLFFFPNFLKQKSDTEEGKRDYIVNELKQRSAATDGHEVFAPEQRQK</sequence>
<accession>A0A4Y8WQZ2</accession>
<dbReference type="STRING" id="1122973.GCA_000379925_00171"/>
<comment type="caution">
    <text evidence="1">The sequence shown here is derived from an EMBL/GenBank/DDBJ whole genome shotgun (WGS) entry which is preliminary data.</text>
</comment>
<dbReference type="OrthoDB" id="1122086at2"/>
<dbReference type="EMBL" id="SPNC01000025">
    <property type="protein sequence ID" value="TFH96257.1"/>
    <property type="molecule type" value="Genomic_DNA"/>
</dbReference>
<reference evidence="1 2" key="1">
    <citation type="submission" date="2019-03" db="EMBL/GenBank/DDBJ databases">
        <title>Porphyromonas levii Isolated from the Uterus of Dairy Cows.</title>
        <authorList>
            <person name="Francis A.M."/>
        </authorList>
    </citation>
    <scope>NUCLEOTIDE SEQUENCE [LARGE SCALE GENOMIC DNA]</scope>
    <source>
        <strain evidence="1 2">AF5678</strain>
    </source>
</reference>
<dbReference type="Proteomes" id="UP000297225">
    <property type="component" value="Unassembled WGS sequence"/>
</dbReference>
<dbReference type="AlphaFoldDB" id="A0A4Y8WQZ2"/>
<name>A0A4Y8WQZ2_9PORP</name>
<keyword evidence="2" id="KW-1185">Reference proteome</keyword>
<proteinExistence type="predicted"/>
<evidence type="ECO:0000313" key="1">
    <source>
        <dbReference type="EMBL" id="TFH96257.1"/>
    </source>
</evidence>
<dbReference type="InterPro" id="IPR027853">
    <property type="entry name" value="DUF4492"/>
</dbReference>
<protein>
    <submittedName>
        <fullName evidence="1">DUF4492 domain-containing protein</fullName>
    </submittedName>
</protein>
<organism evidence="1 2">
    <name type="scientific">Porphyromonas levii</name>
    <dbReference type="NCBI Taxonomy" id="28114"/>
    <lineage>
        <taxon>Bacteria</taxon>
        <taxon>Pseudomonadati</taxon>
        <taxon>Bacteroidota</taxon>
        <taxon>Bacteroidia</taxon>
        <taxon>Bacteroidales</taxon>
        <taxon>Porphyromonadaceae</taxon>
        <taxon>Porphyromonas</taxon>
    </lineage>
</organism>
<dbReference type="Pfam" id="PF14899">
    <property type="entry name" value="DUF4492"/>
    <property type="match status" value="1"/>
</dbReference>
<dbReference type="RefSeq" id="WP_018357454.1">
    <property type="nucleotide sequence ID" value="NZ_CP197400.1"/>
</dbReference>
<dbReference type="GeneID" id="66796419"/>